<dbReference type="InterPro" id="IPR029063">
    <property type="entry name" value="SAM-dependent_MTases_sf"/>
</dbReference>
<keyword evidence="1" id="KW-0489">Methyltransferase</keyword>
<dbReference type="PANTHER" id="PTHR43861">
    <property type="entry name" value="TRANS-ACONITATE 2-METHYLTRANSFERASE-RELATED"/>
    <property type="match status" value="1"/>
</dbReference>
<gene>
    <name evidence="5" type="ORF">QR680_017865</name>
</gene>
<dbReference type="PANTHER" id="PTHR43861:SF1">
    <property type="entry name" value="TRANS-ACONITATE 2-METHYLTRANSFERASE"/>
    <property type="match status" value="1"/>
</dbReference>
<dbReference type="InterPro" id="IPR041698">
    <property type="entry name" value="Methyltransf_25"/>
</dbReference>
<evidence type="ECO:0000313" key="6">
    <source>
        <dbReference type="Proteomes" id="UP001175271"/>
    </source>
</evidence>
<evidence type="ECO:0000313" key="5">
    <source>
        <dbReference type="EMBL" id="KAK0405227.1"/>
    </source>
</evidence>
<evidence type="ECO:0000259" key="4">
    <source>
        <dbReference type="Pfam" id="PF13649"/>
    </source>
</evidence>
<dbReference type="CDD" id="cd02440">
    <property type="entry name" value="AdoMet_MTases"/>
    <property type="match status" value="1"/>
</dbReference>
<evidence type="ECO:0000256" key="1">
    <source>
        <dbReference type="ARBA" id="ARBA00022603"/>
    </source>
</evidence>
<dbReference type="AlphaFoldDB" id="A0AA39LPT6"/>
<feature type="region of interest" description="Disordered" evidence="3">
    <location>
        <begin position="119"/>
        <end position="162"/>
    </location>
</feature>
<keyword evidence="2" id="KW-0808">Transferase</keyword>
<proteinExistence type="predicted"/>
<reference evidence="5" key="1">
    <citation type="submission" date="2023-06" db="EMBL/GenBank/DDBJ databases">
        <title>Genomic analysis of the entomopathogenic nematode Steinernema hermaphroditum.</title>
        <authorList>
            <person name="Schwarz E.M."/>
            <person name="Heppert J.K."/>
            <person name="Baniya A."/>
            <person name="Schwartz H.T."/>
            <person name="Tan C.-H."/>
            <person name="Antoshechkin I."/>
            <person name="Sternberg P.W."/>
            <person name="Goodrich-Blair H."/>
            <person name="Dillman A.R."/>
        </authorList>
    </citation>
    <scope>NUCLEOTIDE SEQUENCE</scope>
    <source>
        <strain evidence="5">PS9179</strain>
        <tissue evidence="5">Whole animal</tissue>
    </source>
</reference>
<name>A0AA39LPT6_9BILA</name>
<dbReference type="Gene3D" id="3.40.50.150">
    <property type="entry name" value="Vaccinia Virus protein VP39"/>
    <property type="match status" value="1"/>
</dbReference>
<dbReference type="GO" id="GO:0008168">
    <property type="term" value="F:methyltransferase activity"/>
    <property type="evidence" value="ECO:0007669"/>
    <property type="project" value="UniProtKB-KW"/>
</dbReference>
<comment type="caution">
    <text evidence="5">The sequence shown here is derived from an EMBL/GenBank/DDBJ whole genome shotgun (WGS) entry which is preliminary data.</text>
</comment>
<protein>
    <recommendedName>
        <fullName evidence="4">Methyltransferase domain-containing protein</fullName>
    </recommendedName>
</protein>
<sequence length="431" mass="47537">MIERPSTSKASCTLTRPEASPSPILRLSLVLIKSRTTTPPKKLCAGGVCANPLSSLSVDGIGRPPLASGRLLQSDVLCVNFVLALFSPRTSTLDLLTGHSLLGLRVTLPPTSLHAAFCPLERPSAPPKTPASEGQFVPNEAPRAKQIGGRDRRPSVNSSADTQLTAGGYPADAVVSRTIMSNDFPAEIYSAAQDKWLGNDHIVVSTLARCCSMDLRGRRILDVGCGNGHLCMEYLNWGAISCVGIDCSETMIYQCENAYSDHIQLQFRHMSSMEMEYNHEFDVAMAIFVLHFNETLNDLKESIKRIGKSLKKNGKLFAFVPNGIADLNPIEEEGRKFGARVVVSKNPRFDGERLPVYFYGNRGNCDVVGQTTISFFFRETYEKVLRECGFDSIEWIDPVISDYGLEKYGAQFFHSYTHPPKDVLLKAVYRG</sequence>
<dbReference type="Pfam" id="PF13649">
    <property type="entry name" value="Methyltransf_25"/>
    <property type="match status" value="1"/>
</dbReference>
<feature type="domain" description="Methyltransferase" evidence="4">
    <location>
        <begin position="220"/>
        <end position="314"/>
    </location>
</feature>
<keyword evidence="6" id="KW-1185">Reference proteome</keyword>
<evidence type="ECO:0000256" key="2">
    <source>
        <dbReference type="ARBA" id="ARBA00022679"/>
    </source>
</evidence>
<dbReference type="GO" id="GO:0032259">
    <property type="term" value="P:methylation"/>
    <property type="evidence" value="ECO:0007669"/>
    <property type="project" value="UniProtKB-KW"/>
</dbReference>
<organism evidence="5 6">
    <name type="scientific">Steinernema hermaphroditum</name>
    <dbReference type="NCBI Taxonomy" id="289476"/>
    <lineage>
        <taxon>Eukaryota</taxon>
        <taxon>Metazoa</taxon>
        <taxon>Ecdysozoa</taxon>
        <taxon>Nematoda</taxon>
        <taxon>Chromadorea</taxon>
        <taxon>Rhabditida</taxon>
        <taxon>Tylenchina</taxon>
        <taxon>Panagrolaimomorpha</taxon>
        <taxon>Strongyloidoidea</taxon>
        <taxon>Steinernematidae</taxon>
        <taxon>Steinernema</taxon>
    </lineage>
</organism>
<dbReference type="EMBL" id="JAUCMV010000004">
    <property type="protein sequence ID" value="KAK0405227.1"/>
    <property type="molecule type" value="Genomic_DNA"/>
</dbReference>
<evidence type="ECO:0000256" key="3">
    <source>
        <dbReference type="SAM" id="MobiDB-lite"/>
    </source>
</evidence>
<accession>A0AA39LPT6</accession>
<dbReference type="SUPFAM" id="SSF53335">
    <property type="entry name" value="S-adenosyl-L-methionine-dependent methyltransferases"/>
    <property type="match status" value="1"/>
</dbReference>
<dbReference type="Proteomes" id="UP001175271">
    <property type="component" value="Unassembled WGS sequence"/>
</dbReference>